<keyword evidence="10 18" id="KW-0747">Spliceosome</keyword>
<dbReference type="InterPro" id="IPR001680">
    <property type="entry name" value="WD40_rpt"/>
</dbReference>
<keyword evidence="14 18" id="KW-0508">mRNA splicing</keyword>
<feature type="domain" description="N-acetyltransferase" evidence="19">
    <location>
        <begin position="39"/>
        <end position="198"/>
    </location>
</feature>
<evidence type="ECO:0000259" key="20">
    <source>
        <dbReference type="PROSITE" id="PS51698"/>
    </source>
</evidence>
<evidence type="ECO:0000313" key="21">
    <source>
        <dbReference type="EMBL" id="CAG8520874.1"/>
    </source>
</evidence>
<dbReference type="PROSITE" id="PS50082">
    <property type="entry name" value="WD_REPEATS_2"/>
    <property type="match status" value="4"/>
</dbReference>
<dbReference type="CDD" id="cd16656">
    <property type="entry name" value="RING-Ubox_PRP19"/>
    <property type="match status" value="1"/>
</dbReference>
<dbReference type="PROSITE" id="PS00678">
    <property type="entry name" value="WD_REPEATS_1"/>
    <property type="match status" value="2"/>
</dbReference>
<feature type="repeat" description="WD" evidence="17">
    <location>
        <begin position="586"/>
        <end position="627"/>
    </location>
</feature>
<feature type="repeat" description="WD" evidence="17">
    <location>
        <begin position="451"/>
        <end position="488"/>
    </location>
</feature>
<keyword evidence="13 18" id="KW-0833">Ubl conjugation pathway</keyword>
<keyword evidence="22" id="KW-1185">Reference proteome</keyword>
<dbReference type="PROSITE" id="PS50294">
    <property type="entry name" value="WD_REPEATS_REGION"/>
    <property type="match status" value="2"/>
</dbReference>
<evidence type="ECO:0000256" key="4">
    <source>
        <dbReference type="ARBA" id="ARBA00006388"/>
    </source>
</evidence>
<dbReference type="SUPFAM" id="SSF50978">
    <property type="entry name" value="WD40 repeat-like"/>
    <property type="match status" value="1"/>
</dbReference>
<dbReference type="Pfam" id="PF08606">
    <property type="entry name" value="Prp19"/>
    <property type="match status" value="1"/>
</dbReference>
<evidence type="ECO:0000256" key="9">
    <source>
        <dbReference type="ARBA" id="ARBA00022679"/>
    </source>
</evidence>
<evidence type="ECO:0000256" key="8">
    <source>
        <dbReference type="ARBA" id="ARBA00022664"/>
    </source>
</evidence>
<evidence type="ECO:0000313" key="22">
    <source>
        <dbReference type="Proteomes" id="UP000789901"/>
    </source>
</evidence>
<dbReference type="SUPFAM" id="SSF55729">
    <property type="entry name" value="Acyl-CoA N-acyltransferases (Nat)"/>
    <property type="match status" value="1"/>
</dbReference>
<evidence type="ECO:0000256" key="14">
    <source>
        <dbReference type="ARBA" id="ARBA00023187"/>
    </source>
</evidence>
<comment type="subunit">
    <text evidence="18">Homotetramer.</text>
</comment>
<accession>A0ABM8W486</accession>
<dbReference type="EMBL" id="CAJVQB010001102">
    <property type="protein sequence ID" value="CAG8520874.1"/>
    <property type="molecule type" value="Genomic_DNA"/>
</dbReference>
<reference evidence="21 22" key="1">
    <citation type="submission" date="2021-06" db="EMBL/GenBank/DDBJ databases">
        <authorList>
            <person name="Kallberg Y."/>
            <person name="Tangrot J."/>
            <person name="Rosling A."/>
        </authorList>
    </citation>
    <scope>NUCLEOTIDE SEQUENCE [LARGE SCALE GENOMIC DNA]</scope>
    <source>
        <strain evidence="21 22">120-4 pot B 10/14</strain>
    </source>
</reference>
<dbReference type="CDD" id="cd00200">
    <property type="entry name" value="WD40"/>
    <property type="match status" value="1"/>
</dbReference>
<gene>
    <name evidence="21" type="ORF">GMARGA_LOCUS3148</name>
</gene>
<evidence type="ECO:0000259" key="19">
    <source>
        <dbReference type="PROSITE" id="PS51186"/>
    </source>
</evidence>
<proteinExistence type="inferred from homology"/>
<dbReference type="PROSITE" id="PS51698">
    <property type="entry name" value="U_BOX"/>
    <property type="match status" value="1"/>
</dbReference>
<dbReference type="InterPro" id="IPR015943">
    <property type="entry name" value="WD40/YVTN_repeat-like_dom_sf"/>
</dbReference>
<evidence type="ECO:0000256" key="5">
    <source>
        <dbReference type="ARBA" id="ARBA00012483"/>
    </source>
</evidence>
<evidence type="ECO:0000256" key="16">
    <source>
        <dbReference type="ARBA" id="ARBA00023242"/>
    </source>
</evidence>
<dbReference type="InterPro" id="IPR000182">
    <property type="entry name" value="GNAT_dom"/>
</dbReference>
<evidence type="ECO:0000256" key="10">
    <source>
        <dbReference type="ARBA" id="ARBA00022728"/>
    </source>
</evidence>
<comment type="caution">
    <text evidence="21">The sequence shown here is derived from an EMBL/GenBank/DDBJ whole genome shotgun (WGS) entry which is preliminary data.</text>
</comment>
<dbReference type="EC" id="2.3.2.27" evidence="5 18"/>
<dbReference type="InterPro" id="IPR020472">
    <property type="entry name" value="WD40_PAC1"/>
</dbReference>
<dbReference type="Gene3D" id="2.130.10.10">
    <property type="entry name" value="YVTN repeat-like/Quinoprotein amine dehydrogenase"/>
    <property type="match status" value="1"/>
</dbReference>
<dbReference type="InterPro" id="IPR013915">
    <property type="entry name" value="Prp19_cc"/>
</dbReference>
<dbReference type="InterPro" id="IPR036322">
    <property type="entry name" value="WD40_repeat_dom_sf"/>
</dbReference>
<evidence type="ECO:0000256" key="6">
    <source>
        <dbReference type="ARBA" id="ARBA00015618"/>
    </source>
</evidence>
<dbReference type="Gene3D" id="3.30.40.10">
    <property type="entry name" value="Zinc/RING finger domain, C3HC4 (zinc finger)"/>
    <property type="match status" value="1"/>
</dbReference>
<comment type="function">
    <text evidence="18">Ubiquitin-protein ligase which is mainly involved pre-mRNA splicing and DNA repair. Required for pre-mRNA splicing as component of the spliceosome.</text>
</comment>
<evidence type="ECO:0000256" key="11">
    <source>
        <dbReference type="ARBA" id="ARBA00022737"/>
    </source>
</evidence>
<dbReference type="SMART" id="SM00504">
    <property type="entry name" value="Ubox"/>
    <property type="match status" value="1"/>
</dbReference>
<comment type="subcellular location">
    <subcellularLocation>
        <location evidence="2">Nucleus</location>
        <location evidence="2">Nucleoplasm</location>
    </subcellularLocation>
</comment>
<evidence type="ECO:0000256" key="3">
    <source>
        <dbReference type="ARBA" id="ARBA00004906"/>
    </source>
</evidence>
<sequence>METLLSIKFSGPFNLSIPSTENQFYLSALQKDDASKIYSILGPTNELSSDIHKWTRSIPNPYTLSDAEFFISRCISLYTKTLTCTTWAIRNNQKEFIGCIGLALLDESSYNISSDFYFPKNSYEVGYYISPHYRNLGITSSALKLVCEEIAFKGLRLNHLYGMYFTGNVQSERVLEKSGFKFEKVLNNALVKDGKNVDVSCYIRLSGEPPQEPVISKNSGHVYEKKLILKYIADYGKDPIDGQDLTEEDLLEIKASPKTIKPRPATLTSIPSLLSVFQNEWDSLMLETFTLKQQYQQVRQELSHALYQYDAACRVIARLMKERDAAREALANVQAHIAVQPPSDATVSEANAMEVEEEKKGVNDAVIEKLNETSANLSKGRKKRKAPPNLTPVDTIKEFEQISVVPSLHTTSNPGITCIDLDHTENLILTGGNDKKAQIFNRERNKVECQLKGHTKKITDVLWLGRTDSDSGDTVFTSSADKTIRIWKPATKGYKAESILSAHTSEVTGIAVHATKDYLVSVSNDSTWAFHDIDTAQTLVTVESNEVQDGYSTVEFHPDGLILGTGTNDSVVRIWDVKSQQNVASFTGHTGRVTSISFSENGYFLATASEDNLVKLWDLRKLSNFHTLTIEEGKINKVVWDYSGHYLAVGGSDVRIYQSKTWNELATIQENTGDVTDMKFGELAKYLVVGGLDRSLRFFGPNSTE</sequence>
<keyword evidence="11" id="KW-0677">Repeat</keyword>
<evidence type="ECO:0000256" key="2">
    <source>
        <dbReference type="ARBA" id="ARBA00004642"/>
    </source>
</evidence>
<dbReference type="Gene3D" id="3.40.630.30">
    <property type="match status" value="1"/>
</dbReference>
<dbReference type="PANTHER" id="PTHR43995:SF1">
    <property type="entry name" value="PRE-MRNA-PROCESSING FACTOR 19"/>
    <property type="match status" value="1"/>
</dbReference>
<comment type="similarity">
    <text evidence="4 18">Belongs to the WD repeat PRP19 family.</text>
</comment>
<evidence type="ECO:0000256" key="18">
    <source>
        <dbReference type="RuleBase" id="RU367101"/>
    </source>
</evidence>
<dbReference type="PANTHER" id="PTHR43995">
    <property type="entry name" value="PRE-MRNA-PROCESSING FACTOR 19"/>
    <property type="match status" value="1"/>
</dbReference>
<evidence type="ECO:0000256" key="7">
    <source>
        <dbReference type="ARBA" id="ARBA00022574"/>
    </source>
</evidence>
<comment type="pathway">
    <text evidence="3 18">Protein modification; protein ubiquitination.</text>
</comment>
<dbReference type="SMART" id="SM00320">
    <property type="entry name" value="WD40"/>
    <property type="match status" value="7"/>
</dbReference>
<dbReference type="InterPro" id="IPR013083">
    <property type="entry name" value="Znf_RING/FYVE/PHD"/>
</dbReference>
<dbReference type="InterPro" id="IPR019775">
    <property type="entry name" value="WD40_repeat_CS"/>
</dbReference>
<protein>
    <recommendedName>
        <fullName evidence="6 18">Pre-mRNA-processing factor 19</fullName>
        <ecNumber evidence="5 18">2.3.2.27</ecNumber>
    </recommendedName>
</protein>
<dbReference type="Proteomes" id="UP000789901">
    <property type="component" value="Unassembled WGS sequence"/>
</dbReference>
<keyword evidence="12 18" id="KW-0227">DNA damage</keyword>
<feature type="domain" description="U-box" evidence="20">
    <location>
        <begin position="205"/>
        <end position="270"/>
    </location>
</feature>
<keyword evidence="16 18" id="KW-0539">Nucleus</keyword>
<dbReference type="PROSITE" id="PS51186">
    <property type="entry name" value="GNAT"/>
    <property type="match status" value="1"/>
</dbReference>
<evidence type="ECO:0000256" key="15">
    <source>
        <dbReference type="ARBA" id="ARBA00023204"/>
    </source>
</evidence>
<dbReference type="Pfam" id="PF13302">
    <property type="entry name" value="Acetyltransf_3"/>
    <property type="match status" value="1"/>
</dbReference>
<keyword evidence="8 18" id="KW-0507">mRNA processing</keyword>
<comment type="catalytic activity">
    <reaction evidence="1 18">
        <text>S-ubiquitinyl-[E2 ubiquitin-conjugating enzyme]-L-cysteine + [acceptor protein]-L-lysine = [E2 ubiquitin-conjugating enzyme]-L-cysteine + N(6)-ubiquitinyl-[acceptor protein]-L-lysine.</text>
        <dbReference type="EC" id="2.3.2.27"/>
    </reaction>
</comment>
<evidence type="ECO:0000256" key="12">
    <source>
        <dbReference type="ARBA" id="ARBA00022763"/>
    </source>
</evidence>
<evidence type="ECO:0000256" key="17">
    <source>
        <dbReference type="PROSITE-ProRule" id="PRU00221"/>
    </source>
</evidence>
<feature type="repeat" description="WD" evidence="17">
    <location>
        <begin position="553"/>
        <end position="585"/>
    </location>
</feature>
<keyword evidence="15 18" id="KW-0234">DNA repair</keyword>
<organism evidence="21 22">
    <name type="scientific">Gigaspora margarita</name>
    <dbReference type="NCBI Taxonomy" id="4874"/>
    <lineage>
        <taxon>Eukaryota</taxon>
        <taxon>Fungi</taxon>
        <taxon>Fungi incertae sedis</taxon>
        <taxon>Mucoromycota</taxon>
        <taxon>Glomeromycotina</taxon>
        <taxon>Glomeromycetes</taxon>
        <taxon>Diversisporales</taxon>
        <taxon>Gigasporaceae</taxon>
        <taxon>Gigaspora</taxon>
    </lineage>
</organism>
<evidence type="ECO:0000256" key="13">
    <source>
        <dbReference type="ARBA" id="ARBA00022786"/>
    </source>
</evidence>
<dbReference type="SUPFAM" id="SSF57850">
    <property type="entry name" value="RING/U-box"/>
    <property type="match status" value="1"/>
</dbReference>
<keyword evidence="9 18" id="KW-0808">Transferase</keyword>
<dbReference type="InterPro" id="IPR038959">
    <property type="entry name" value="Prp19"/>
</dbReference>
<keyword evidence="7 17" id="KW-0853">WD repeat</keyword>
<evidence type="ECO:0000256" key="1">
    <source>
        <dbReference type="ARBA" id="ARBA00000900"/>
    </source>
</evidence>
<dbReference type="PRINTS" id="PR00320">
    <property type="entry name" value="GPROTEINBRPT"/>
</dbReference>
<dbReference type="InterPro" id="IPR003613">
    <property type="entry name" value="Ubox_domain"/>
</dbReference>
<name>A0ABM8W486_GIGMA</name>
<dbReference type="Pfam" id="PF24814">
    <property type="entry name" value="WD40_Prp19"/>
    <property type="match status" value="1"/>
</dbReference>
<feature type="repeat" description="WD" evidence="17">
    <location>
        <begin position="500"/>
        <end position="541"/>
    </location>
</feature>
<dbReference type="InterPro" id="IPR016181">
    <property type="entry name" value="Acyl_CoA_acyltransferase"/>
</dbReference>
<dbReference type="InterPro" id="IPR055340">
    <property type="entry name" value="RING-Ubox_PRP19"/>
</dbReference>